<dbReference type="SUPFAM" id="SSF52047">
    <property type="entry name" value="RNI-like"/>
    <property type="match status" value="1"/>
</dbReference>
<evidence type="ECO:0000313" key="1">
    <source>
        <dbReference type="EMBL" id="KAK6786033.1"/>
    </source>
</evidence>
<dbReference type="EMBL" id="JBANQN010000006">
    <property type="protein sequence ID" value="KAK6786033.1"/>
    <property type="molecule type" value="Genomic_DNA"/>
</dbReference>
<dbReference type="Gene3D" id="3.80.10.10">
    <property type="entry name" value="Ribonuclease Inhibitor"/>
    <property type="match status" value="1"/>
</dbReference>
<dbReference type="PANTHER" id="PTHR15140:SF52">
    <property type="entry name" value="LATE BLIGHT RESISTANCE PROTEIN HOMOLOG R1A-4"/>
    <property type="match status" value="1"/>
</dbReference>
<gene>
    <name evidence="1" type="ORF">RDI58_014558</name>
</gene>
<proteinExistence type="predicted"/>
<dbReference type="InterPro" id="IPR032675">
    <property type="entry name" value="LRR_dom_sf"/>
</dbReference>
<comment type="caution">
    <text evidence="1">The sequence shown here is derived from an EMBL/GenBank/DDBJ whole genome shotgun (WGS) entry which is preliminary data.</text>
</comment>
<keyword evidence="2" id="KW-1185">Reference proteome</keyword>
<evidence type="ECO:0000313" key="2">
    <source>
        <dbReference type="Proteomes" id="UP001371456"/>
    </source>
</evidence>
<reference evidence="1 2" key="1">
    <citation type="submission" date="2024-02" db="EMBL/GenBank/DDBJ databases">
        <title>de novo genome assembly of Solanum bulbocastanum strain 11H21.</title>
        <authorList>
            <person name="Hosaka A.J."/>
        </authorList>
    </citation>
    <scope>NUCLEOTIDE SEQUENCE [LARGE SCALE GENOMIC DNA]</scope>
    <source>
        <tissue evidence="1">Young leaves</tissue>
    </source>
</reference>
<dbReference type="PANTHER" id="PTHR15140">
    <property type="entry name" value="TUBULIN-SPECIFIC CHAPERONE E"/>
    <property type="match status" value="1"/>
</dbReference>
<dbReference type="AlphaFoldDB" id="A0AAN8TCJ2"/>
<protein>
    <submittedName>
        <fullName evidence="1">Uncharacterized protein</fullName>
    </submittedName>
</protein>
<accession>A0AAN8TCJ2</accession>
<organism evidence="1 2">
    <name type="scientific">Solanum bulbocastanum</name>
    <name type="common">Wild potato</name>
    <dbReference type="NCBI Taxonomy" id="147425"/>
    <lineage>
        <taxon>Eukaryota</taxon>
        <taxon>Viridiplantae</taxon>
        <taxon>Streptophyta</taxon>
        <taxon>Embryophyta</taxon>
        <taxon>Tracheophyta</taxon>
        <taxon>Spermatophyta</taxon>
        <taxon>Magnoliopsida</taxon>
        <taxon>eudicotyledons</taxon>
        <taxon>Gunneridae</taxon>
        <taxon>Pentapetalae</taxon>
        <taxon>asterids</taxon>
        <taxon>lamiids</taxon>
        <taxon>Solanales</taxon>
        <taxon>Solanaceae</taxon>
        <taxon>Solanoideae</taxon>
        <taxon>Solaneae</taxon>
        <taxon>Solanum</taxon>
    </lineage>
</organism>
<sequence length="119" mass="13564">MYICDVRLKSNLISVSQLIDEDTFGNLKFFKLEEVTLAKWKVGDESFPVLEKLDLLECYKLEEIPPSFGDNGSLNIIKLVKNPQLEESAMKIKVYAEDMRGGHELQVLGLNNILLSKLF</sequence>
<name>A0AAN8TCJ2_SOLBU</name>
<dbReference type="Proteomes" id="UP001371456">
    <property type="component" value="Unassembled WGS sequence"/>
</dbReference>